<evidence type="ECO:0000256" key="6">
    <source>
        <dbReference type="ARBA" id="ARBA00023222"/>
    </source>
</evidence>
<evidence type="ECO:0000313" key="13">
    <source>
        <dbReference type="EMBL" id="MVO99662.1"/>
    </source>
</evidence>
<dbReference type="InterPro" id="IPR018528">
    <property type="entry name" value="Preph_deHydtase_CS"/>
</dbReference>
<dbReference type="PROSITE" id="PS00858">
    <property type="entry name" value="PREPHENATE_DEHYDR_2"/>
    <property type="match status" value="1"/>
</dbReference>
<dbReference type="UniPathway" id="UPA00121">
    <property type="reaction ID" value="UER00345"/>
</dbReference>
<dbReference type="Proteomes" id="UP000490800">
    <property type="component" value="Unassembled WGS sequence"/>
</dbReference>
<keyword evidence="14" id="KW-1185">Reference proteome</keyword>
<dbReference type="InterPro" id="IPR002912">
    <property type="entry name" value="ACT_dom"/>
</dbReference>
<dbReference type="PROSITE" id="PS51671">
    <property type="entry name" value="ACT"/>
    <property type="match status" value="1"/>
</dbReference>
<keyword evidence="5 10" id="KW-0057">Aromatic amino acid biosynthesis</keyword>
<dbReference type="EMBL" id="RHLK01000003">
    <property type="protein sequence ID" value="MVO99662.1"/>
    <property type="molecule type" value="Genomic_DNA"/>
</dbReference>
<dbReference type="Pfam" id="PF01842">
    <property type="entry name" value="ACT"/>
    <property type="match status" value="1"/>
</dbReference>
<dbReference type="InterPro" id="IPR001086">
    <property type="entry name" value="Preph_deHydtase"/>
</dbReference>
<evidence type="ECO:0000256" key="1">
    <source>
        <dbReference type="ARBA" id="ARBA00004741"/>
    </source>
</evidence>
<evidence type="ECO:0000256" key="8">
    <source>
        <dbReference type="ARBA" id="ARBA00047848"/>
    </source>
</evidence>
<dbReference type="GO" id="GO:0009094">
    <property type="term" value="P:L-phenylalanine biosynthetic process"/>
    <property type="evidence" value="ECO:0007669"/>
    <property type="project" value="UniProtKB-UniPathway"/>
</dbReference>
<evidence type="ECO:0000256" key="5">
    <source>
        <dbReference type="ARBA" id="ARBA00023141"/>
    </source>
</evidence>
<sequence>MRKKRIAMLGPGTFSEESVHHFLGTTDYEYVPFKLISDVFLATASGETDYSVIPIENTIEGSVTLHIDWLVHEVDLPMRAEWVYPIDMNLIGLPSITAEASVSSNETPLERLESGELKLVPPASWSKITKVFSHTVALAQCRRFLRTYLPQAEIELMGSNGESVRLVRELGDPNVVAIGTMNAAGMYEMGVLASQIQDNPDNSTRFILIGRDEIEFASAGKMKTTILVTPPDDYPGALHQALSAFAWRRINLSRLESRPTKRKLGKYYFYMDVEGSKDSVLVRAAFEEIEAIGCQVRVLGCYPSYNYEVQRHEGNSSLS</sequence>
<dbReference type="PROSITE" id="PS00857">
    <property type="entry name" value="PREPHENATE_DEHYDR_1"/>
    <property type="match status" value="1"/>
</dbReference>
<dbReference type="RefSeq" id="WP_157334743.1">
    <property type="nucleotide sequence ID" value="NZ_RHLK01000003.1"/>
</dbReference>
<feature type="site" description="Essential for prephenate dehydratase activity" evidence="9">
    <location>
        <position position="204"/>
    </location>
</feature>
<dbReference type="Gene3D" id="3.30.70.260">
    <property type="match status" value="1"/>
</dbReference>
<accession>A0A7X3JZ34</accession>
<dbReference type="FunFam" id="3.30.70.260:FF:000012">
    <property type="entry name" value="Prephenate dehydratase"/>
    <property type="match status" value="1"/>
</dbReference>
<gene>
    <name evidence="10" type="primary">pheA</name>
    <name evidence="13" type="ORF">EDM21_08975</name>
</gene>
<dbReference type="OrthoDB" id="9802281at2"/>
<dbReference type="PROSITE" id="PS51171">
    <property type="entry name" value="PREPHENATE_DEHYDR_3"/>
    <property type="match status" value="1"/>
</dbReference>
<feature type="domain" description="ACT" evidence="12">
    <location>
        <begin position="226"/>
        <end position="303"/>
    </location>
</feature>
<evidence type="ECO:0000256" key="7">
    <source>
        <dbReference type="ARBA" id="ARBA00023239"/>
    </source>
</evidence>
<organism evidence="13 14">
    <name type="scientific">Paenibacillus lutrae</name>
    <dbReference type="NCBI Taxonomy" id="2078573"/>
    <lineage>
        <taxon>Bacteria</taxon>
        <taxon>Bacillati</taxon>
        <taxon>Bacillota</taxon>
        <taxon>Bacilli</taxon>
        <taxon>Bacillales</taxon>
        <taxon>Paenibacillaceae</taxon>
        <taxon>Paenibacillus</taxon>
    </lineage>
</organism>
<dbReference type="GO" id="GO:0004664">
    <property type="term" value="F:prephenate dehydratase activity"/>
    <property type="evidence" value="ECO:0007669"/>
    <property type="project" value="UniProtKB-UniRule"/>
</dbReference>
<evidence type="ECO:0000259" key="12">
    <source>
        <dbReference type="PROSITE" id="PS51671"/>
    </source>
</evidence>
<protein>
    <recommendedName>
        <fullName evidence="3 10">Prephenate dehydratase</fullName>
        <shortName evidence="10">PDT</shortName>
        <ecNumber evidence="2 10">4.2.1.51</ecNumber>
    </recommendedName>
</protein>
<reference evidence="13 14" key="1">
    <citation type="journal article" date="2019" name="Microorganisms">
        <title>Paenibacillus lutrae sp. nov., A Chitinolytic Species Isolated from A River Otter in Castril Natural Park, Granada, Spain.</title>
        <authorList>
            <person name="Rodriguez M."/>
            <person name="Reina J.C."/>
            <person name="Bejar V."/>
            <person name="Llamas I."/>
        </authorList>
    </citation>
    <scope>NUCLEOTIDE SEQUENCE [LARGE SCALE GENOMIC DNA]</scope>
    <source>
        <strain evidence="13 14">N10</strain>
    </source>
</reference>
<name>A0A7X3JZ34_9BACL</name>
<dbReference type="PANTHER" id="PTHR21022">
    <property type="entry name" value="PREPHENATE DEHYDRATASE P PROTEIN"/>
    <property type="match status" value="1"/>
</dbReference>
<comment type="catalytic activity">
    <reaction evidence="8 10">
        <text>prephenate + H(+) = 3-phenylpyruvate + CO2 + H2O</text>
        <dbReference type="Rhea" id="RHEA:21648"/>
        <dbReference type="ChEBI" id="CHEBI:15377"/>
        <dbReference type="ChEBI" id="CHEBI:15378"/>
        <dbReference type="ChEBI" id="CHEBI:16526"/>
        <dbReference type="ChEBI" id="CHEBI:18005"/>
        <dbReference type="ChEBI" id="CHEBI:29934"/>
        <dbReference type="EC" id="4.2.1.51"/>
    </reaction>
</comment>
<dbReference type="AlphaFoldDB" id="A0A7X3JZ34"/>
<keyword evidence="4 10" id="KW-0028">Amino-acid biosynthesis</keyword>
<evidence type="ECO:0000256" key="9">
    <source>
        <dbReference type="PIRSR" id="PIRSR001500-2"/>
    </source>
</evidence>
<dbReference type="InterPro" id="IPR045865">
    <property type="entry name" value="ACT-like_dom_sf"/>
</dbReference>
<dbReference type="SUPFAM" id="SSF55021">
    <property type="entry name" value="ACT-like"/>
    <property type="match status" value="1"/>
</dbReference>
<dbReference type="CDD" id="cd04905">
    <property type="entry name" value="ACT_CM-PDT"/>
    <property type="match status" value="1"/>
</dbReference>
<evidence type="ECO:0000256" key="10">
    <source>
        <dbReference type="RuleBase" id="RU361254"/>
    </source>
</evidence>
<dbReference type="GO" id="GO:0005737">
    <property type="term" value="C:cytoplasm"/>
    <property type="evidence" value="ECO:0007669"/>
    <property type="project" value="TreeGrafter"/>
</dbReference>
<evidence type="ECO:0000313" key="14">
    <source>
        <dbReference type="Proteomes" id="UP000490800"/>
    </source>
</evidence>
<evidence type="ECO:0000259" key="11">
    <source>
        <dbReference type="PROSITE" id="PS51171"/>
    </source>
</evidence>
<keyword evidence="6 10" id="KW-0584">Phenylalanine biosynthesis</keyword>
<dbReference type="EC" id="4.2.1.51" evidence="2 10"/>
<keyword evidence="7 10" id="KW-0456">Lyase</keyword>
<dbReference type="Gene3D" id="3.40.190.10">
    <property type="entry name" value="Periplasmic binding protein-like II"/>
    <property type="match status" value="2"/>
</dbReference>
<dbReference type="PIRSF" id="PIRSF001500">
    <property type="entry name" value="Chor_mut_pdt_Ppr"/>
    <property type="match status" value="1"/>
</dbReference>
<feature type="domain" description="Prephenate dehydratase" evidence="11">
    <location>
        <begin position="5"/>
        <end position="211"/>
    </location>
</feature>
<evidence type="ECO:0000256" key="2">
    <source>
        <dbReference type="ARBA" id="ARBA00013147"/>
    </source>
</evidence>
<dbReference type="CDD" id="cd13633">
    <property type="entry name" value="PBP2_Sa-PDT_like"/>
    <property type="match status" value="1"/>
</dbReference>
<dbReference type="InterPro" id="IPR008242">
    <property type="entry name" value="Chor_mutase/pphenate_deHydtase"/>
</dbReference>
<evidence type="ECO:0000256" key="4">
    <source>
        <dbReference type="ARBA" id="ARBA00022605"/>
    </source>
</evidence>
<dbReference type="PANTHER" id="PTHR21022:SF19">
    <property type="entry name" value="PREPHENATE DEHYDRATASE-RELATED"/>
    <property type="match status" value="1"/>
</dbReference>
<comment type="pathway">
    <text evidence="1 10">Amino-acid biosynthesis; L-phenylalanine biosynthesis; phenylpyruvate from prephenate: step 1/1.</text>
</comment>
<evidence type="ECO:0000256" key="3">
    <source>
        <dbReference type="ARBA" id="ARBA00021872"/>
    </source>
</evidence>
<comment type="caution">
    <text evidence="13">The sequence shown here is derived from an EMBL/GenBank/DDBJ whole genome shotgun (WGS) entry which is preliminary data.</text>
</comment>
<proteinExistence type="predicted"/>
<dbReference type="SUPFAM" id="SSF53850">
    <property type="entry name" value="Periplasmic binding protein-like II"/>
    <property type="match status" value="1"/>
</dbReference>
<dbReference type="Pfam" id="PF00800">
    <property type="entry name" value="PDT"/>
    <property type="match status" value="1"/>
</dbReference>